<name>A0ACC1IJ44_9FUNG</name>
<protein>
    <submittedName>
        <fullName evidence="1">Uncharacterized protein</fullName>
    </submittedName>
</protein>
<comment type="caution">
    <text evidence="1">The sequence shown here is derived from an EMBL/GenBank/DDBJ whole genome shotgun (WGS) entry which is preliminary data.</text>
</comment>
<evidence type="ECO:0000313" key="2">
    <source>
        <dbReference type="Proteomes" id="UP001150581"/>
    </source>
</evidence>
<dbReference type="Proteomes" id="UP001150581">
    <property type="component" value="Unassembled WGS sequence"/>
</dbReference>
<organism evidence="1 2">
    <name type="scientific">Kickxella alabastrina</name>
    <dbReference type="NCBI Taxonomy" id="61397"/>
    <lineage>
        <taxon>Eukaryota</taxon>
        <taxon>Fungi</taxon>
        <taxon>Fungi incertae sedis</taxon>
        <taxon>Zoopagomycota</taxon>
        <taxon>Kickxellomycotina</taxon>
        <taxon>Kickxellomycetes</taxon>
        <taxon>Kickxellales</taxon>
        <taxon>Kickxellaceae</taxon>
        <taxon>Kickxella</taxon>
    </lineage>
</organism>
<accession>A0ACC1IJ44</accession>
<evidence type="ECO:0000313" key="1">
    <source>
        <dbReference type="EMBL" id="KAJ1896385.1"/>
    </source>
</evidence>
<dbReference type="EMBL" id="JANBPG010000453">
    <property type="protein sequence ID" value="KAJ1896385.1"/>
    <property type="molecule type" value="Genomic_DNA"/>
</dbReference>
<keyword evidence="2" id="KW-1185">Reference proteome</keyword>
<reference evidence="1" key="1">
    <citation type="submission" date="2022-07" db="EMBL/GenBank/DDBJ databases">
        <title>Phylogenomic reconstructions and comparative analyses of Kickxellomycotina fungi.</title>
        <authorList>
            <person name="Reynolds N.K."/>
            <person name="Stajich J.E."/>
            <person name="Barry K."/>
            <person name="Grigoriev I.V."/>
            <person name="Crous P."/>
            <person name="Smith M.E."/>
        </authorList>
    </citation>
    <scope>NUCLEOTIDE SEQUENCE</scope>
    <source>
        <strain evidence="1">Benny 63K</strain>
    </source>
</reference>
<gene>
    <name evidence="1" type="ORF">LPJ66_004024</name>
</gene>
<proteinExistence type="predicted"/>
<sequence length="376" mass="41287">MRFNMLLSTAMAVLSTATTVVVQGYIIGYYPSWQATNIVGLDFSKYTHINMAFGIPNDDGSITYDGIATLESDVAAIQAKNTKALLSVGGWSGSSKISTILKDNTTRSAFLTAMVDFIKTYNLDGIDIDWEYPGRLGNACNAFDEANDTPNFLTFLQDLRAELDSQFGDRIKLITMAVYVEPFHINGVPSDVTEFAKVVDFANLMQYDINGAWNPETGPNGPFDFEQGKGTPFSFVSAIDAWTGNGWPANQLTGGVAFYGRSTTATVDMTLDPENQYQAQSKVVPLGDSDDAEWLDVCAGATSVSGNWKWKNLRSQGVLTDPETAALPWVRHWDPISQTPWLFNPETNIFISYDDPKSIKIKMDYAQSKGLAGLML</sequence>